<proteinExistence type="predicted"/>
<reference evidence="1" key="1">
    <citation type="submission" date="2021-10" db="EMBL/GenBank/DDBJ databases">
        <title>De novo Genome Assembly of Clathrus columnatus (Basidiomycota, Fungi) Using Illumina and Nanopore Sequence Data.</title>
        <authorList>
            <person name="Ogiso-Tanaka E."/>
            <person name="Itagaki H."/>
            <person name="Hosoya T."/>
            <person name="Hosaka K."/>
        </authorList>
    </citation>
    <scope>NUCLEOTIDE SEQUENCE</scope>
    <source>
        <strain evidence="1">MO-923</strain>
    </source>
</reference>
<gene>
    <name evidence="1" type="ORF">Clacol_000089</name>
</gene>
<dbReference type="Proteomes" id="UP001050691">
    <property type="component" value="Unassembled WGS sequence"/>
</dbReference>
<name>A0AAV4ZXT6_9AGAM</name>
<sequence length="272" mass="29525">MPIGILHGTDIKIIHMSRSLVTMELHHLQCQLPSAAAVASSIARDAKSGRLAQILTGQTKAFQRVIGIGHSIGSVVFNYEVIKDGASSPYDGLVLTVESISTIASQADPGRFGNLDSGYETTNGSERSIYYGPTNNSFSPVMFQLDVLTLGVGSIWLAKQTRFVYVPALGYRGPVVEIVGEFDQLHCIPDGGPCVQSLIQKPEPAFFPQSINVTTVSVYVMKFAFEKVFITNVVTCMEIVIPGTGHSLNAEFAASLTFRIINDLFRDCVYKV</sequence>
<comment type="caution">
    <text evidence="1">The sequence shown here is derived from an EMBL/GenBank/DDBJ whole genome shotgun (WGS) entry which is preliminary data.</text>
</comment>
<protein>
    <submittedName>
        <fullName evidence="1">Uncharacterized protein</fullName>
    </submittedName>
</protein>
<evidence type="ECO:0000313" key="2">
    <source>
        <dbReference type="Proteomes" id="UP001050691"/>
    </source>
</evidence>
<dbReference type="EMBL" id="BPWL01000001">
    <property type="protein sequence ID" value="GJJ05902.1"/>
    <property type="molecule type" value="Genomic_DNA"/>
</dbReference>
<keyword evidence="2" id="KW-1185">Reference proteome</keyword>
<evidence type="ECO:0000313" key="1">
    <source>
        <dbReference type="EMBL" id="GJJ05902.1"/>
    </source>
</evidence>
<accession>A0AAV4ZXT6</accession>
<organism evidence="1 2">
    <name type="scientific">Clathrus columnatus</name>
    <dbReference type="NCBI Taxonomy" id="1419009"/>
    <lineage>
        <taxon>Eukaryota</taxon>
        <taxon>Fungi</taxon>
        <taxon>Dikarya</taxon>
        <taxon>Basidiomycota</taxon>
        <taxon>Agaricomycotina</taxon>
        <taxon>Agaricomycetes</taxon>
        <taxon>Phallomycetidae</taxon>
        <taxon>Phallales</taxon>
        <taxon>Clathraceae</taxon>
        <taxon>Clathrus</taxon>
    </lineage>
</organism>
<dbReference type="AlphaFoldDB" id="A0AAV4ZXT6"/>